<dbReference type="Proteomes" id="UP000266016">
    <property type="component" value="Unassembled WGS sequence"/>
</dbReference>
<dbReference type="EMBL" id="QWVS01000013">
    <property type="protein sequence ID" value="RID87086.1"/>
    <property type="molecule type" value="Genomic_DNA"/>
</dbReference>
<dbReference type="Gene3D" id="1.10.10.60">
    <property type="entry name" value="Homeodomain-like"/>
    <property type="match status" value="1"/>
</dbReference>
<comment type="caution">
    <text evidence="1">The sequence shown here is derived from an EMBL/GenBank/DDBJ whole genome shotgun (WGS) entry which is preliminary data.</text>
</comment>
<evidence type="ECO:0000313" key="1">
    <source>
        <dbReference type="EMBL" id="RID87086.1"/>
    </source>
</evidence>
<keyword evidence="2" id="KW-1185">Reference proteome</keyword>
<dbReference type="AlphaFoldDB" id="A0A398BI25"/>
<reference evidence="1 2" key="1">
    <citation type="submission" date="2018-08" db="EMBL/GenBank/DDBJ databases">
        <title>Bacillus jemisoniae sp. nov., Bacillus chryseoplanitiae sp. nov., Bacillus resnikiae sp. nov., and Bacillus frankliniae sp. nov., isolated from Viking spacecraft and associated surfaces.</title>
        <authorList>
            <person name="Seuylemezian A."/>
            <person name="Vaishampayan P."/>
        </authorList>
    </citation>
    <scope>NUCLEOTIDE SEQUENCE [LARGE SCALE GENOMIC DNA]</scope>
    <source>
        <strain evidence="1 2">MA001</strain>
    </source>
</reference>
<evidence type="ECO:0008006" key="3">
    <source>
        <dbReference type="Google" id="ProtNLM"/>
    </source>
</evidence>
<proteinExistence type="predicted"/>
<name>A0A398BI25_9BACI</name>
<organism evidence="1 2">
    <name type="scientific">Peribacillus asahii</name>
    <dbReference type="NCBI Taxonomy" id="228899"/>
    <lineage>
        <taxon>Bacteria</taxon>
        <taxon>Bacillati</taxon>
        <taxon>Bacillota</taxon>
        <taxon>Bacilli</taxon>
        <taxon>Bacillales</taxon>
        <taxon>Bacillaceae</taxon>
        <taxon>Peribacillus</taxon>
    </lineage>
</organism>
<accession>A0A398BI25</accession>
<dbReference type="RefSeq" id="WP_119116480.1">
    <property type="nucleotide sequence ID" value="NZ_QWVS01000013.1"/>
</dbReference>
<sequence>MKIKLRVDVLEELQEKNNWNDTELAKQMGISRSRLWRAKLPENHNEYCSSGESLIVGAMKAFPDKKFEDLFFLTDVCSVVHNSSTA</sequence>
<evidence type="ECO:0000313" key="2">
    <source>
        <dbReference type="Proteomes" id="UP000266016"/>
    </source>
</evidence>
<protein>
    <recommendedName>
        <fullName evidence="3">XRE family transcriptional regulator</fullName>
    </recommendedName>
</protein>
<gene>
    <name evidence="1" type="ORF">D1953_07160</name>
</gene>